<name>A0A0L0WDY1_GOTPU</name>
<feature type="domain" description="Xylose isomerase-like TIM barrel" evidence="1">
    <location>
        <begin position="34"/>
        <end position="270"/>
    </location>
</feature>
<proteinExistence type="predicted"/>
<evidence type="ECO:0000313" key="3">
    <source>
        <dbReference type="Proteomes" id="UP000037267"/>
    </source>
</evidence>
<accession>A0A0L0WDY1</accession>
<comment type="caution">
    <text evidence="2">The sequence shown here is derived from an EMBL/GenBank/DDBJ whole genome shotgun (WGS) entry which is preliminary data.</text>
</comment>
<dbReference type="AlphaFoldDB" id="A0A0L0WDY1"/>
<reference evidence="3" key="1">
    <citation type="submission" date="2015-07" db="EMBL/GenBank/DDBJ databases">
        <title>Draft genome sequence of the purine-degrading Gottschalkia purinilyticum DSM 1384 (formerly Clostridium purinilyticum).</title>
        <authorList>
            <person name="Poehlein A."/>
            <person name="Schiel-Bengelsdorf B."/>
            <person name="Bengelsdorf F.R."/>
            <person name="Daniel R."/>
            <person name="Duerre P."/>
        </authorList>
    </citation>
    <scope>NUCLEOTIDE SEQUENCE [LARGE SCALE GENOMIC DNA]</scope>
    <source>
        <strain evidence="3">DSM 1384</strain>
    </source>
</reference>
<evidence type="ECO:0000259" key="1">
    <source>
        <dbReference type="Pfam" id="PF01261"/>
    </source>
</evidence>
<evidence type="ECO:0000313" key="2">
    <source>
        <dbReference type="EMBL" id="KNF09687.1"/>
    </source>
</evidence>
<dbReference type="Proteomes" id="UP000037267">
    <property type="component" value="Unassembled WGS sequence"/>
</dbReference>
<organism evidence="2 3">
    <name type="scientific">Gottschalkia purinilytica</name>
    <name type="common">Clostridium purinilyticum</name>
    <dbReference type="NCBI Taxonomy" id="1503"/>
    <lineage>
        <taxon>Bacteria</taxon>
        <taxon>Bacillati</taxon>
        <taxon>Bacillota</taxon>
        <taxon>Tissierellia</taxon>
        <taxon>Tissierellales</taxon>
        <taxon>Gottschalkiaceae</taxon>
        <taxon>Gottschalkia</taxon>
    </lineage>
</organism>
<dbReference type="STRING" id="1503.CLPU_2c01390"/>
<dbReference type="Gene3D" id="3.20.20.150">
    <property type="entry name" value="Divalent-metal-dependent TIM barrel enzymes"/>
    <property type="match status" value="1"/>
</dbReference>
<dbReference type="RefSeq" id="WP_050354076.1">
    <property type="nucleotide sequence ID" value="NZ_LGSS01000002.1"/>
</dbReference>
<gene>
    <name evidence="2" type="ORF">CLPU_2c01390</name>
</gene>
<dbReference type="Pfam" id="PF01261">
    <property type="entry name" value="AP_endonuc_2"/>
    <property type="match status" value="1"/>
</dbReference>
<dbReference type="InterPro" id="IPR013022">
    <property type="entry name" value="Xyl_isomerase-like_TIM-brl"/>
</dbReference>
<keyword evidence="3" id="KW-1185">Reference proteome</keyword>
<protein>
    <recommendedName>
        <fullName evidence="1">Xylose isomerase-like TIM barrel domain-containing protein</fullName>
    </recommendedName>
</protein>
<dbReference type="EMBL" id="LGSS01000002">
    <property type="protein sequence ID" value="KNF09687.1"/>
    <property type="molecule type" value="Genomic_DNA"/>
</dbReference>
<sequence>MNSQLGICIYNVGTDYITEHKFKRIQLCHKFSNASDITSLLKLNKNYPIRVSYHAPVFHQVDPTLTYYLSKNMRLREATFEILEINLKMATSLPTDYVVVHFTSRAMDMDISDEELKELAKKSIKRINKLSIAYKLPIYIEYAVYNDRLRMPQEWVDLVKDYDNLGLCLDIGQLYNVCKDCDLDYFKELERLLPFTKAIHIWNTKSNEDLEKYGYIPVHPSQSKEDGWIDIEKTLEISLLYNEDMYIIFEPNFKYKDKEYFEEGVKWVNEMVCKFTNVRKTAENL</sequence>
<dbReference type="SUPFAM" id="SSF51658">
    <property type="entry name" value="Xylose isomerase-like"/>
    <property type="match status" value="1"/>
</dbReference>
<dbReference type="OrthoDB" id="1705339at2"/>
<dbReference type="InterPro" id="IPR036237">
    <property type="entry name" value="Xyl_isomerase-like_sf"/>
</dbReference>